<dbReference type="OrthoDB" id="4539871at2"/>
<protein>
    <submittedName>
        <fullName evidence="1">Ester cyclase</fullName>
    </submittedName>
</protein>
<keyword evidence="2" id="KW-1185">Reference proteome</keyword>
<reference evidence="1 2" key="1">
    <citation type="submission" date="2019-04" db="EMBL/GenBank/DDBJ databases">
        <title>Herbidospora sp. NEAU-GS14.nov., a novel actinomycete isolated from soil.</title>
        <authorList>
            <person name="Han L."/>
        </authorList>
    </citation>
    <scope>NUCLEOTIDE SEQUENCE [LARGE SCALE GENOMIC DNA]</scope>
    <source>
        <strain evidence="1 2">NEAU-GS14</strain>
    </source>
</reference>
<proteinExistence type="predicted"/>
<evidence type="ECO:0000313" key="1">
    <source>
        <dbReference type="EMBL" id="TKK90532.1"/>
    </source>
</evidence>
<dbReference type="AlphaFoldDB" id="A0A4U3MP78"/>
<dbReference type="Gene3D" id="3.10.450.50">
    <property type="match status" value="1"/>
</dbReference>
<name>A0A4U3MP78_9ACTN</name>
<gene>
    <name evidence="1" type="ORF">FDA94_05945</name>
</gene>
<dbReference type="Pfam" id="PF07366">
    <property type="entry name" value="SnoaL"/>
    <property type="match status" value="1"/>
</dbReference>
<dbReference type="InterPro" id="IPR009959">
    <property type="entry name" value="Cyclase_SnoaL-like"/>
</dbReference>
<dbReference type="InterPro" id="IPR032710">
    <property type="entry name" value="NTF2-like_dom_sf"/>
</dbReference>
<dbReference type="SUPFAM" id="SSF54427">
    <property type="entry name" value="NTF2-like"/>
    <property type="match status" value="1"/>
</dbReference>
<accession>A0A4U3MP78</accession>
<dbReference type="Proteomes" id="UP000308705">
    <property type="component" value="Unassembled WGS sequence"/>
</dbReference>
<sequence>MVDKWEVKRGLADAINDHDVPRMLDIFSEDATYVSPVGVAEGSEQIVWLFEQFFRGFPDLYLAVWYEATSTDNPLVVEWTAVGTHTGPFLLPDGRDLEPTGRRITLRGTCASFVDDDGKIGTHREYFDQLELYSQLGLHLEMGESAVA</sequence>
<evidence type="ECO:0000313" key="2">
    <source>
        <dbReference type="Proteomes" id="UP000308705"/>
    </source>
</evidence>
<dbReference type="RefSeq" id="WP_137246000.1">
    <property type="nucleotide sequence ID" value="NZ_SZQA01000003.1"/>
</dbReference>
<organism evidence="1 2">
    <name type="scientific">Herbidospora galbida</name>
    <dbReference type="NCBI Taxonomy" id="2575442"/>
    <lineage>
        <taxon>Bacteria</taxon>
        <taxon>Bacillati</taxon>
        <taxon>Actinomycetota</taxon>
        <taxon>Actinomycetes</taxon>
        <taxon>Streptosporangiales</taxon>
        <taxon>Streptosporangiaceae</taxon>
        <taxon>Herbidospora</taxon>
    </lineage>
</organism>
<comment type="caution">
    <text evidence="1">The sequence shown here is derived from an EMBL/GenBank/DDBJ whole genome shotgun (WGS) entry which is preliminary data.</text>
</comment>
<dbReference type="EMBL" id="SZQA01000003">
    <property type="protein sequence ID" value="TKK90532.1"/>
    <property type="molecule type" value="Genomic_DNA"/>
</dbReference>
<dbReference type="GO" id="GO:0030638">
    <property type="term" value="P:polyketide metabolic process"/>
    <property type="evidence" value="ECO:0007669"/>
    <property type="project" value="InterPro"/>
</dbReference>